<name>W2ICC6_PHYNI</name>
<dbReference type="EMBL" id="KI688382">
    <property type="protein sequence ID" value="ETK77559.1"/>
    <property type="molecule type" value="Genomic_DNA"/>
</dbReference>
<gene>
    <name evidence="1" type="ORF">L915_16190</name>
    <name evidence="2" type="ORF">L916_16079</name>
</gene>
<reference evidence="1" key="1">
    <citation type="submission" date="2013-11" db="EMBL/GenBank/DDBJ databases">
        <title>The Genome Sequence of Phytophthora parasitica CJ02B3.</title>
        <authorList>
            <consortium name="The Broad Institute Genomics Platform"/>
            <person name="Russ C."/>
            <person name="Tyler B."/>
            <person name="Panabieres F."/>
            <person name="Shan W."/>
            <person name="Tripathy S."/>
            <person name="Grunwald N."/>
            <person name="Machado M."/>
            <person name="Johnson C.S."/>
            <person name="Arredondo F."/>
            <person name="Hong C."/>
            <person name="Coffey M."/>
            <person name="Young S.K."/>
            <person name="Zeng Q."/>
            <person name="Gargeya S."/>
            <person name="Fitzgerald M."/>
            <person name="Abouelleil A."/>
            <person name="Alvarado L."/>
            <person name="Chapman S.B."/>
            <person name="Gainer-Dewar J."/>
            <person name="Goldberg J."/>
            <person name="Griggs A."/>
            <person name="Gujja S."/>
            <person name="Hansen M."/>
            <person name="Howarth C."/>
            <person name="Imamovic A."/>
            <person name="Ireland A."/>
            <person name="Larimer J."/>
            <person name="McCowan C."/>
            <person name="Murphy C."/>
            <person name="Pearson M."/>
            <person name="Poon T.W."/>
            <person name="Priest M."/>
            <person name="Roberts A."/>
            <person name="Saif S."/>
            <person name="Shea T."/>
            <person name="Sykes S."/>
            <person name="Wortman J."/>
            <person name="Nusbaum C."/>
            <person name="Birren B."/>
        </authorList>
    </citation>
    <scope>NUCLEOTIDE SEQUENCE [LARGE SCALE GENOMIC DNA]</scope>
    <source>
        <strain evidence="1">CJ02B3</strain>
    </source>
</reference>
<dbReference type="VEuPathDB" id="FungiDB:PPTG_23864"/>
<dbReference type="AlphaFoldDB" id="W2ICC6"/>
<sequence length="88" mass="9755">KIFEWLLKLGSGLAGKADVWRPSNGVCRHVVETRHGYGEGHHHELPKPYYVTDAFALVGPSPVQEKTMPPTNAQLRAEIARPNQLVAD</sequence>
<dbReference type="Proteomes" id="UP000053236">
    <property type="component" value="Unassembled WGS sequence"/>
</dbReference>
<evidence type="ECO:0000313" key="2">
    <source>
        <dbReference type="EMBL" id="ETL31008.1"/>
    </source>
</evidence>
<reference evidence="2" key="2">
    <citation type="submission" date="2013-11" db="EMBL/GenBank/DDBJ databases">
        <title>The Genome Sequence of Phytophthora parasitica CJ05E6.</title>
        <authorList>
            <consortium name="The Broad Institute Genomics Platform"/>
            <person name="Russ C."/>
            <person name="Tyler B."/>
            <person name="Panabieres F."/>
            <person name="Shan W."/>
            <person name="Tripathy S."/>
            <person name="Grunwald N."/>
            <person name="Machado M."/>
            <person name="Johnson C.S."/>
            <person name="Arredondo F."/>
            <person name="Hong C."/>
            <person name="Coffey M."/>
            <person name="Young S.K."/>
            <person name="Zeng Q."/>
            <person name="Gargeya S."/>
            <person name="Fitzgerald M."/>
            <person name="Abouelleil A."/>
            <person name="Alvarado L."/>
            <person name="Chapman S.B."/>
            <person name="Gainer-Dewar J."/>
            <person name="Goldberg J."/>
            <person name="Griggs A."/>
            <person name="Gujja S."/>
            <person name="Hansen M."/>
            <person name="Howarth C."/>
            <person name="Imamovic A."/>
            <person name="Ireland A."/>
            <person name="Larimer J."/>
            <person name="McCowan C."/>
            <person name="Murphy C."/>
            <person name="Pearson M."/>
            <person name="Poon T.W."/>
            <person name="Priest M."/>
            <person name="Roberts A."/>
            <person name="Saif S."/>
            <person name="Shea T."/>
            <person name="Sykes S."/>
            <person name="Wortman J."/>
            <person name="Nusbaum C."/>
            <person name="Birren B."/>
        </authorList>
    </citation>
    <scope>NUCLEOTIDE SEQUENCE [LARGE SCALE GENOMIC DNA]</scope>
    <source>
        <strain evidence="2">CJ05E6</strain>
    </source>
</reference>
<dbReference type="EMBL" id="KI675152">
    <property type="protein sequence ID" value="ETL31008.1"/>
    <property type="molecule type" value="Genomic_DNA"/>
</dbReference>
<accession>W2ICC6</accession>
<dbReference type="Proteomes" id="UP000053864">
    <property type="component" value="Unassembled WGS sequence"/>
</dbReference>
<protein>
    <submittedName>
        <fullName evidence="2">Uncharacterized protein</fullName>
    </submittedName>
</protein>
<proteinExistence type="predicted"/>
<evidence type="ECO:0000313" key="1">
    <source>
        <dbReference type="EMBL" id="ETK77559.1"/>
    </source>
</evidence>
<organism evidence="2">
    <name type="scientific">Phytophthora nicotianae</name>
    <name type="common">Potato buckeye rot agent</name>
    <name type="synonym">Phytophthora parasitica</name>
    <dbReference type="NCBI Taxonomy" id="4792"/>
    <lineage>
        <taxon>Eukaryota</taxon>
        <taxon>Sar</taxon>
        <taxon>Stramenopiles</taxon>
        <taxon>Oomycota</taxon>
        <taxon>Peronosporomycetes</taxon>
        <taxon>Peronosporales</taxon>
        <taxon>Peronosporaceae</taxon>
        <taxon>Phytophthora</taxon>
    </lineage>
</organism>
<feature type="non-terminal residue" evidence="2">
    <location>
        <position position="1"/>
    </location>
</feature>